<protein>
    <submittedName>
        <fullName evidence="5">Threonine dehydratase</fullName>
        <ecNumber evidence="5">4.3.1.19</ecNumber>
    </submittedName>
</protein>
<reference evidence="5 6" key="1">
    <citation type="submission" date="2024-06" db="EMBL/GenBank/DDBJ databases">
        <title>Sorghum-associated microbial communities from plants grown in Nebraska, USA.</title>
        <authorList>
            <person name="Schachtman D."/>
        </authorList>
    </citation>
    <scope>NUCLEOTIDE SEQUENCE [LARGE SCALE GENOMIC DNA]</scope>
    <source>
        <strain evidence="5 6">2709</strain>
    </source>
</reference>
<evidence type="ECO:0000259" key="4">
    <source>
        <dbReference type="Pfam" id="PF00291"/>
    </source>
</evidence>
<dbReference type="PANTHER" id="PTHR48078:SF6">
    <property type="entry name" value="L-THREONINE DEHYDRATASE CATABOLIC TDCB"/>
    <property type="match status" value="1"/>
</dbReference>
<sequence>MKIPESPIDLTLDQIRATASRISKWVDKTPVVRFQGMLVDREPWLANVWLKLELFQKTGTFKSRGAVNTVLELDREQIQRGITAMSAGNHAVAAAYAAKAAGASAKIVVQASANPIRIEAARAYGAEIVMAPDGKSGFAAAEMLVKNEGRFFVHPFEGRTVSLGTATLGLELTEQLPDLDAVVVSIGGGGLASGVAAAIKLVNPRCKVYGVEPEGAAAMSRSFELKRPTTLDAVNTIADSLAPPMTLPFSFSLCYKNVDEIATVTDDEICRAMYILFRDAKLTVEPAGAAALAAILGPLKGALNGKKVASIVCGANIDHSTFFRLIERGEKLAR</sequence>
<accession>A0ABV2Q362</accession>
<dbReference type="InterPro" id="IPR001926">
    <property type="entry name" value="TrpB-like_PALP"/>
</dbReference>
<dbReference type="Gene3D" id="3.40.50.1100">
    <property type="match status" value="2"/>
</dbReference>
<proteinExistence type="predicted"/>
<dbReference type="InterPro" id="IPR036052">
    <property type="entry name" value="TrpB-like_PALP_sf"/>
</dbReference>
<evidence type="ECO:0000256" key="1">
    <source>
        <dbReference type="ARBA" id="ARBA00001933"/>
    </source>
</evidence>
<feature type="domain" description="Tryptophan synthase beta chain-like PALP" evidence="4">
    <location>
        <begin position="24"/>
        <end position="314"/>
    </location>
</feature>
<dbReference type="Pfam" id="PF00291">
    <property type="entry name" value="PALP"/>
    <property type="match status" value="1"/>
</dbReference>
<dbReference type="PANTHER" id="PTHR48078">
    <property type="entry name" value="THREONINE DEHYDRATASE, MITOCHONDRIAL-RELATED"/>
    <property type="match status" value="1"/>
</dbReference>
<dbReference type="GO" id="GO:0004794">
    <property type="term" value="F:threonine deaminase activity"/>
    <property type="evidence" value="ECO:0007669"/>
    <property type="project" value="UniProtKB-EC"/>
</dbReference>
<comment type="caution">
    <text evidence="5">The sequence shown here is derived from an EMBL/GenBank/DDBJ whole genome shotgun (WGS) entry which is preliminary data.</text>
</comment>
<dbReference type="SUPFAM" id="SSF53686">
    <property type="entry name" value="Tryptophan synthase beta subunit-like PLP-dependent enzymes"/>
    <property type="match status" value="1"/>
</dbReference>
<dbReference type="RefSeq" id="WP_354440925.1">
    <property type="nucleotide sequence ID" value="NZ_JBEPSH010000001.1"/>
</dbReference>
<dbReference type="EC" id="4.3.1.19" evidence="5"/>
<dbReference type="EMBL" id="JBEPSH010000001">
    <property type="protein sequence ID" value="MET4575468.1"/>
    <property type="molecule type" value="Genomic_DNA"/>
</dbReference>
<dbReference type="Proteomes" id="UP001549320">
    <property type="component" value="Unassembled WGS sequence"/>
</dbReference>
<keyword evidence="2" id="KW-0663">Pyridoxal phosphate</keyword>
<keyword evidence="3 5" id="KW-0456">Lyase</keyword>
<keyword evidence="6" id="KW-1185">Reference proteome</keyword>
<evidence type="ECO:0000313" key="5">
    <source>
        <dbReference type="EMBL" id="MET4575468.1"/>
    </source>
</evidence>
<name>A0ABV2Q362_9BURK</name>
<gene>
    <name evidence="5" type="ORF">ABIE13_000565</name>
</gene>
<dbReference type="InterPro" id="IPR050147">
    <property type="entry name" value="Ser/Thr_Dehydratase"/>
</dbReference>
<evidence type="ECO:0000256" key="2">
    <source>
        <dbReference type="ARBA" id="ARBA00022898"/>
    </source>
</evidence>
<comment type="cofactor">
    <cofactor evidence="1">
        <name>pyridoxal 5'-phosphate</name>
        <dbReference type="ChEBI" id="CHEBI:597326"/>
    </cofactor>
</comment>
<organism evidence="5 6">
    <name type="scientific">Ottowia thiooxydans</name>
    <dbReference type="NCBI Taxonomy" id="219182"/>
    <lineage>
        <taxon>Bacteria</taxon>
        <taxon>Pseudomonadati</taxon>
        <taxon>Pseudomonadota</taxon>
        <taxon>Betaproteobacteria</taxon>
        <taxon>Burkholderiales</taxon>
        <taxon>Comamonadaceae</taxon>
        <taxon>Ottowia</taxon>
    </lineage>
</organism>
<evidence type="ECO:0000256" key="3">
    <source>
        <dbReference type="ARBA" id="ARBA00023239"/>
    </source>
</evidence>
<dbReference type="CDD" id="cd01562">
    <property type="entry name" value="Thr-dehyd"/>
    <property type="match status" value="1"/>
</dbReference>
<evidence type="ECO:0000313" key="6">
    <source>
        <dbReference type="Proteomes" id="UP001549320"/>
    </source>
</evidence>